<dbReference type="STRING" id="1095629.A0A0C9Y412"/>
<feature type="compositionally biased region" description="Basic and acidic residues" evidence="3">
    <location>
        <begin position="162"/>
        <end position="184"/>
    </location>
</feature>
<keyword evidence="6" id="KW-1185">Reference proteome</keyword>
<evidence type="ECO:0000313" key="5">
    <source>
        <dbReference type="EMBL" id="KIK08649.1"/>
    </source>
</evidence>
<protein>
    <recommendedName>
        <fullName evidence="4">C3H1-type domain-containing protein</fullName>
    </recommendedName>
</protein>
<evidence type="ECO:0000259" key="4">
    <source>
        <dbReference type="PROSITE" id="PS50103"/>
    </source>
</evidence>
<accession>A0A0C9Y412</accession>
<dbReference type="Proteomes" id="UP000054477">
    <property type="component" value="Unassembled WGS sequence"/>
</dbReference>
<feature type="domain" description="C3H1-type" evidence="4">
    <location>
        <begin position="6"/>
        <end position="34"/>
    </location>
</feature>
<dbReference type="AlphaFoldDB" id="A0A0C9Y412"/>
<reference evidence="6" key="2">
    <citation type="submission" date="2015-01" db="EMBL/GenBank/DDBJ databases">
        <title>Evolutionary Origins and Diversification of the Mycorrhizal Mutualists.</title>
        <authorList>
            <consortium name="DOE Joint Genome Institute"/>
            <consortium name="Mycorrhizal Genomics Consortium"/>
            <person name="Kohler A."/>
            <person name="Kuo A."/>
            <person name="Nagy L.G."/>
            <person name="Floudas D."/>
            <person name="Copeland A."/>
            <person name="Barry K.W."/>
            <person name="Cichocki N."/>
            <person name="Veneault-Fourrey C."/>
            <person name="LaButti K."/>
            <person name="Lindquist E.A."/>
            <person name="Lipzen A."/>
            <person name="Lundell T."/>
            <person name="Morin E."/>
            <person name="Murat C."/>
            <person name="Riley R."/>
            <person name="Ohm R."/>
            <person name="Sun H."/>
            <person name="Tunlid A."/>
            <person name="Henrissat B."/>
            <person name="Grigoriev I.V."/>
            <person name="Hibbett D.S."/>
            <person name="Martin F."/>
        </authorList>
    </citation>
    <scope>NUCLEOTIDE SEQUENCE [LARGE SCALE GENOMIC DNA]</scope>
    <source>
        <strain evidence="6">LaAM-08-1</strain>
    </source>
</reference>
<evidence type="ECO:0000256" key="1">
    <source>
        <dbReference type="PROSITE-ProRule" id="PRU00723"/>
    </source>
</evidence>
<feature type="compositionally biased region" description="Basic and acidic residues" evidence="3">
    <location>
        <begin position="114"/>
        <end position="143"/>
    </location>
</feature>
<dbReference type="PROSITE" id="PS50103">
    <property type="entry name" value="ZF_C3H1"/>
    <property type="match status" value="1"/>
</dbReference>
<feature type="coiled-coil region" evidence="2">
    <location>
        <begin position="235"/>
        <end position="262"/>
    </location>
</feature>
<feature type="zinc finger region" description="C3H1-type" evidence="1">
    <location>
        <begin position="6"/>
        <end position="34"/>
    </location>
</feature>
<keyword evidence="1" id="KW-0862">Zinc</keyword>
<dbReference type="InterPro" id="IPR000571">
    <property type="entry name" value="Znf_CCCH"/>
</dbReference>
<dbReference type="OrthoDB" id="2677428at2759"/>
<feature type="region of interest" description="Disordered" evidence="3">
    <location>
        <begin position="162"/>
        <end position="201"/>
    </location>
</feature>
<evidence type="ECO:0000256" key="3">
    <source>
        <dbReference type="SAM" id="MobiDB-lite"/>
    </source>
</evidence>
<dbReference type="HOGENOM" id="CLU_551038_0_0_1"/>
<keyword evidence="1" id="KW-0863">Zinc-finger</keyword>
<dbReference type="GO" id="GO:0008270">
    <property type="term" value="F:zinc ion binding"/>
    <property type="evidence" value="ECO:0007669"/>
    <property type="project" value="UniProtKB-KW"/>
</dbReference>
<organism evidence="5 6">
    <name type="scientific">Laccaria amethystina LaAM-08-1</name>
    <dbReference type="NCBI Taxonomy" id="1095629"/>
    <lineage>
        <taxon>Eukaryota</taxon>
        <taxon>Fungi</taxon>
        <taxon>Dikarya</taxon>
        <taxon>Basidiomycota</taxon>
        <taxon>Agaricomycotina</taxon>
        <taxon>Agaricomycetes</taxon>
        <taxon>Agaricomycetidae</taxon>
        <taxon>Agaricales</taxon>
        <taxon>Agaricineae</taxon>
        <taxon>Hydnangiaceae</taxon>
        <taxon>Laccaria</taxon>
    </lineage>
</organism>
<gene>
    <name evidence="5" type="ORF">K443DRAFT_658344</name>
</gene>
<feature type="region of interest" description="Disordered" evidence="3">
    <location>
        <begin position="102"/>
        <end position="143"/>
    </location>
</feature>
<evidence type="ECO:0000313" key="6">
    <source>
        <dbReference type="Proteomes" id="UP000054477"/>
    </source>
</evidence>
<proteinExistence type="predicted"/>
<keyword evidence="1" id="KW-0479">Metal-binding</keyword>
<evidence type="ECO:0000256" key="2">
    <source>
        <dbReference type="SAM" id="Coils"/>
    </source>
</evidence>
<feature type="compositionally biased region" description="Polar residues" evidence="3">
    <location>
        <begin position="185"/>
        <end position="194"/>
    </location>
</feature>
<sequence>MHKKYPCRYFDDNGHPLSPKCQQGKSCRFLHPDDPNWPGSSYDTPKSVTARRASYDPLNSAAVRPKYHSTPLVSQTDLFLRCKDVDDSAINDRVNMYRPSFRDASLTNRKKSVHRFDRRSPSRERPKAPKRVRDDFSPSRESTRAILRARDDHDFSFESKHVGRLDHQYQKAESRRDKNNKEFSQRPTLTSLTFGQDRPTGLDVRTPIAEKLLDNDKHQNGPRVGSSEEQGIAHIVQLFRELARLTSKVNQQKEAQRKEETNFQTYNDIASALSQIPNMVPTNISSSLADSLLKQAQYKQSVEESFEAIGNVWLDMIGMFKTEVSRTIDQRLEVALMSIKQEAANLYNSSVVKPGMSGKRWSEASTTSPSIDSREKGRSMNSSGGTHRPIEFDDCFLTEYRHGRTSYKRRRLAALSPTRKVEGSNREDLLDQTTLLSQMRSQIEQQAQTLENLSKENNRKRICH</sequence>
<keyword evidence="2" id="KW-0175">Coiled coil</keyword>
<feature type="region of interest" description="Disordered" evidence="3">
    <location>
        <begin position="357"/>
        <end position="386"/>
    </location>
</feature>
<reference evidence="5 6" key="1">
    <citation type="submission" date="2014-04" db="EMBL/GenBank/DDBJ databases">
        <authorList>
            <consortium name="DOE Joint Genome Institute"/>
            <person name="Kuo A."/>
            <person name="Kohler A."/>
            <person name="Nagy L.G."/>
            <person name="Floudas D."/>
            <person name="Copeland A."/>
            <person name="Barry K.W."/>
            <person name="Cichocki N."/>
            <person name="Veneault-Fourrey C."/>
            <person name="LaButti K."/>
            <person name="Lindquist E.A."/>
            <person name="Lipzen A."/>
            <person name="Lundell T."/>
            <person name="Morin E."/>
            <person name="Murat C."/>
            <person name="Sun H."/>
            <person name="Tunlid A."/>
            <person name="Henrissat B."/>
            <person name="Grigoriev I.V."/>
            <person name="Hibbett D.S."/>
            <person name="Martin F."/>
            <person name="Nordberg H.P."/>
            <person name="Cantor M.N."/>
            <person name="Hua S.X."/>
        </authorList>
    </citation>
    <scope>NUCLEOTIDE SEQUENCE [LARGE SCALE GENOMIC DNA]</scope>
    <source>
        <strain evidence="5 6">LaAM-08-1</strain>
    </source>
</reference>
<name>A0A0C9Y412_9AGAR</name>
<dbReference type="EMBL" id="KN838541">
    <property type="protein sequence ID" value="KIK08649.1"/>
    <property type="molecule type" value="Genomic_DNA"/>
</dbReference>